<dbReference type="GO" id="GO:0030001">
    <property type="term" value="P:metal ion transport"/>
    <property type="evidence" value="ECO:0007669"/>
    <property type="project" value="InterPro"/>
</dbReference>
<comment type="subcellular location">
    <subcellularLocation>
        <location evidence="1">Cell envelope</location>
    </subcellularLocation>
</comment>
<dbReference type="InterPro" id="IPR006129">
    <property type="entry name" value="AdhesinB"/>
</dbReference>
<keyword evidence="2 5" id="KW-0813">Transport</keyword>
<evidence type="ECO:0000256" key="2">
    <source>
        <dbReference type="ARBA" id="ARBA00022448"/>
    </source>
</evidence>
<dbReference type="InterPro" id="IPR006127">
    <property type="entry name" value="ZnuA-like"/>
</dbReference>
<dbReference type="PRINTS" id="PR00691">
    <property type="entry name" value="ADHESINB"/>
</dbReference>
<dbReference type="PRINTS" id="PR00690">
    <property type="entry name" value="ADHESNFAMILY"/>
</dbReference>
<evidence type="ECO:0000313" key="6">
    <source>
        <dbReference type="EMBL" id="RQD77508.1"/>
    </source>
</evidence>
<dbReference type="Pfam" id="PF01297">
    <property type="entry name" value="ZnuA"/>
    <property type="match status" value="1"/>
</dbReference>
<keyword evidence="4" id="KW-0732">Signal</keyword>
<keyword evidence="3" id="KW-0479">Metal-binding</keyword>
<evidence type="ECO:0000256" key="5">
    <source>
        <dbReference type="RuleBase" id="RU003512"/>
    </source>
</evidence>
<dbReference type="GO" id="GO:0046872">
    <property type="term" value="F:metal ion binding"/>
    <property type="evidence" value="ECO:0007669"/>
    <property type="project" value="UniProtKB-KW"/>
</dbReference>
<organism evidence="6 7">
    <name type="scientific">Candidatus Syntrophonatronum acetioxidans</name>
    <dbReference type="NCBI Taxonomy" id="1795816"/>
    <lineage>
        <taxon>Bacteria</taxon>
        <taxon>Bacillati</taxon>
        <taxon>Bacillota</taxon>
        <taxon>Clostridia</taxon>
        <taxon>Eubacteriales</taxon>
        <taxon>Syntrophomonadaceae</taxon>
        <taxon>Candidatus Syntrophonatronum</taxon>
    </lineage>
</organism>
<dbReference type="InterPro" id="IPR050492">
    <property type="entry name" value="Bact_metal-bind_prot9"/>
</dbReference>
<evidence type="ECO:0000256" key="3">
    <source>
        <dbReference type="ARBA" id="ARBA00022723"/>
    </source>
</evidence>
<gene>
    <name evidence="6" type="ORF">D5R97_02230</name>
</gene>
<protein>
    <submittedName>
        <fullName evidence="6">Metal ABC transporter substrate-binding protein</fullName>
    </submittedName>
</protein>
<comment type="caution">
    <text evidence="6">The sequence shown here is derived from an EMBL/GenBank/DDBJ whole genome shotgun (WGS) entry which is preliminary data.</text>
</comment>
<proteinExistence type="inferred from homology"/>
<dbReference type="PANTHER" id="PTHR42953">
    <property type="entry name" value="HIGH-AFFINITY ZINC UPTAKE SYSTEM PROTEIN ZNUA-RELATED"/>
    <property type="match status" value="1"/>
</dbReference>
<comment type="similarity">
    <text evidence="5">Belongs to the bacterial solute-binding protein 9 family.</text>
</comment>
<dbReference type="Proteomes" id="UP000285138">
    <property type="component" value="Unassembled WGS sequence"/>
</dbReference>
<dbReference type="SUPFAM" id="SSF53807">
    <property type="entry name" value="Helical backbone' metal receptor"/>
    <property type="match status" value="1"/>
</dbReference>
<dbReference type="EMBL" id="QZAA01000066">
    <property type="protein sequence ID" value="RQD77508.1"/>
    <property type="molecule type" value="Genomic_DNA"/>
</dbReference>
<name>A0A424YHC0_9FIRM</name>
<evidence type="ECO:0000313" key="7">
    <source>
        <dbReference type="Proteomes" id="UP000285138"/>
    </source>
</evidence>
<dbReference type="Gene3D" id="3.40.50.1980">
    <property type="entry name" value="Nitrogenase molybdenum iron protein domain"/>
    <property type="match status" value="2"/>
</dbReference>
<dbReference type="GO" id="GO:0007155">
    <property type="term" value="P:cell adhesion"/>
    <property type="evidence" value="ECO:0007669"/>
    <property type="project" value="InterPro"/>
</dbReference>
<dbReference type="InterPro" id="IPR006128">
    <property type="entry name" value="Lipoprotein_PsaA-like"/>
</dbReference>
<sequence>MFLKRIISLSLILVLFSLAGLLFSGCSGLKGDLEEREEEDLPQEGLNIVTSFSILGDIVENITGDRGKVEYLVPLGENPEDYELLSREVQMINDAHVFLVNGFGLEGMMEQAVENVTETPVIPLTRGMTPLSLVGEDTPDPHLWLAPLLVRGYVDNALASLIELDPEGEGVYRANAEEYKVRLKELDRWVREQVEDIPQENKLIIVSENAFKYFGEAYGFQTEGIWELNSHEEGTPQQISRIVELVKERELPGLFVESTLDSRFMEAVSRETGVPVAGIVYTDALGERGSGAETYENMIKHNVEVFVKGLAR</sequence>
<dbReference type="GO" id="GO:0030313">
    <property type="term" value="C:cell envelope"/>
    <property type="evidence" value="ECO:0007669"/>
    <property type="project" value="UniProtKB-SubCell"/>
</dbReference>
<evidence type="ECO:0000256" key="1">
    <source>
        <dbReference type="ARBA" id="ARBA00004196"/>
    </source>
</evidence>
<evidence type="ECO:0000256" key="4">
    <source>
        <dbReference type="ARBA" id="ARBA00022729"/>
    </source>
</evidence>
<accession>A0A424YHC0</accession>
<dbReference type="PROSITE" id="PS51257">
    <property type="entry name" value="PROKAR_LIPOPROTEIN"/>
    <property type="match status" value="1"/>
</dbReference>
<dbReference type="AlphaFoldDB" id="A0A424YHC0"/>
<dbReference type="PANTHER" id="PTHR42953:SF1">
    <property type="entry name" value="METAL-BINDING PROTEIN HI_0362-RELATED"/>
    <property type="match status" value="1"/>
</dbReference>
<reference evidence="6 7" key="1">
    <citation type="submission" date="2018-08" db="EMBL/GenBank/DDBJ databases">
        <title>The metabolism and importance of syntrophic acetate oxidation coupled to methane or sulfide production in haloalkaline environments.</title>
        <authorList>
            <person name="Timmers P.H.A."/>
            <person name="Vavourakis C.D."/>
            <person name="Sorokin D.Y."/>
            <person name="Sinninghe Damste J.S."/>
            <person name="Muyzer G."/>
            <person name="Stams A.J.M."/>
            <person name="Plugge C.M."/>
        </authorList>
    </citation>
    <scope>NUCLEOTIDE SEQUENCE [LARGE SCALE GENOMIC DNA]</scope>
    <source>
        <strain evidence="6">MSAO_Bac1</strain>
    </source>
</reference>